<protein>
    <submittedName>
        <fullName evidence="1">Lipoprotein</fullName>
    </submittedName>
</protein>
<dbReference type="AlphaFoldDB" id="A0A0S2DK45"/>
<evidence type="ECO:0000313" key="1">
    <source>
        <dbReference type="EMBL" id="ALN58616.1"/>
    </source>
</evidence>
<proteinExistence type="predicted"/>
<evidence type="ECO:0000313" key="2">
    <source>
        <dbReference type="Proteomes" id="UP000061569"/>
    </source>
</evidence>
<dbReference type="PROSITE" id="PS51257">
    <property type="entry name" value="PROKAR_LIPOPROTEIN"/>
    <property type="match status" value="1"/>
</dbReference>
<dbReference type="KEGG" id="lez:GLE_3270"/>
<dbReference type="STRING" id="69.GLE_3270"/>
<dbReference type="EMBL" id="CP013140">
    <property type="protein sequence ID" value="ALN58616.1"/>
    <property type="molecule type" value="Genomic_DNA"/>
</dbReference>
<dbReference type="RefSeq" id="WP_057948166.1">
    <property type="nucleotide sequence ID" value="NZ_CP067396.1"/>
</dbReference>
<accession>A0A0S2DK45</accession>
<organism evidence="1 2">
    <name type="scientific">Lysobacter enzymogenes</name>
    <dbReference type="NCBI Taxonomy" id="69"/>
    <lineage>
        <taxon>Bacteria</taxon>
        <taxon>Pseudomonadati</taxon>
        <taxon>Pseudomonadota</taxon>
        <taxon>Gammaproteobacteria</taxon>
        <taxon>Lysobacterales</taxon>
        <taxon>Lysobacteraceae</taxon>
        <taxon>Lysobacter</taxon>
    </lineage>
</organism>
<name>A0A0S2DK45_LYSEN</name>
<dbReference type="Proteomes" id="UP000061569">
    <property type="component" value="Chromosome"/>
</dbReference>
<gene>
    <name evidence="1" type="ORF">GLE_3270</name>
</gene>
<reference evidence="1 2" key="1">
    <citation type="submission" date="2015-11" db="EMBL/GenBank/DDBJ databases">
        <title>Genome sequences of Lysobacter enzymogenes strain C3 and Lysobacter antibioticus ATCC 29479.</title>
        <authorList>
            <person name="Kobayashi D.Y."/>
        </authorList>
    </citation>
    <scope>NUCLEOTIDE SEQUENCE [LARGE SCALE GENOMIC DNA]</scope>
    <source>
        <strain evidence="1 2">C3</strain>
    </source>
</reference>
<keyword evidence="1" id="KW-0449">Lipoprotein</keyword>
<dbReference type="PATRIC" id="fig|69.6.peg.3223"/>
<sequence length="74" mass="7893">MFATARRRATAAYLAGFAFCFGLALSLSASASGCSECWDRCFAERRECRQAGNPAAQCQEIFQDCGNGCGCPIP</sequence>